<dbReference type="FunFam" id="1.10.472.10:FF:000001">
    <property type="entry name" value="G2/mitotic-specific cyclin"/>
    <property type="match status" value="1"/>
</dbReference>
<dbReference type="Gene3D" id="1.10.472.10">
    <property type="entry name" value="Cyclin-like"/>
    <property type="match status" value="2"/>
</dbReference>
<evidence type="ECO:0000256" key="5">
    <source>
        <dbReference type="ARBA" id="ARBA00023306"/>
    </source>
</evidence>
<comment type="function">
    <text evidence="1">Essential for the control of the cell cycle at the G2/M (mitosis) transition.</text>
</comment>
<dbReference type="InterPro" id="IPR036915">
    <property type="entry name" value="Cyclin-like_sf"/>
</dbReference>
<dbReference type="PROSITE" id="PS00292">
    <property type="entry name" value="CYCLINS"/>
    <property type="match status" value="1"/>
</dbReference>
<dbReference type="SMART" id="SM01332">
    <property type="entry name" value="Cyclin_C"/>
    <property type="match status" value="1"/>
</dbReference>
<dbReference type="Pfam" id="PF00134">
    <property type="entry name" value="Cyclin_N"/>
    <property type="match status" value="1"/>
</dbReference>
<evidence type="ECO:0000256" key="4">
    <source>
        <dbReference type="ARBA" id="ARBA00023127"/>
    </source>
</evidence>
<evidence type="ECO:0000256" key="7">
    <source>
        <dbReference type="ARBA" id="ARBA00040980"/>
    </source>
</evidence>
<evidence type="ECO:0000256" key="1">
    <source>
        <dbReference type="ARBA" id="ARBA00003222"/>
    </source>
</evidence>
<dbReference type="InterPro" id="IPR004367">
    <property type="entry name" value="Cyclin_C-dom"/>
</dbReference>
<dbReference type="SUPFAM" id="SSF47954">
    <property type="entry name" value="Cyclin-like"/>
    <property type="match status" value="2"/>
</dbReference>
<dbReference type="SMART" id="SM00385">
    <property type="entry name" value="CYCLIN"/>
    <property type="match status" value="2"/>
</dbReference>
<evidence type="ECO:0000256" key="3">
    <source>
        <dbReference type="ARBA" id="ARBA00022618"/>
    </source>
</evidence>
<feature type="region of interest" description="Disordered" evidence="9">
    <location>
        <begin position="1"/>
        <end position="26"/>
    </location>
</feature>
<protein>
    <recommendedName>
        <fullName evidence="7">G2/mitotic-specific cyclin-B2</fullName>
    </recommendedName>
</protein>
<name>A0A3B4G416_9CICH</name>
<dbReference type="InterPro" id="IPR006671">
    <property type="entry name" value="Cyclin_N"/>
</dbReference>
<evidence type="ECO:0000256" key="8">
    <source>
        <dbReference type="RuleBase" id="RU000383"/>
    </source>
</evidence>
<keyword evidence="4 8" id="KW-0195">Cyclin</keyword>
<evidence type="ECO:0000313" key="12">
    <source>
        <dbReference type="Ensembl" id="ENSPNYP00000017612.1"/>
    </source>
</evidence>
<feature type="domain" description="Cyclin-like" evidence="10">
    <location>
        <begin position="198"/>
        <end position="280"/>
    </location>
</feature>
<keyword evidence="5" id="KW-0131">Cell cycle</keyword>
<dbReference type="GeneTree" id="ENSGT00940000157940"/>
<evidence type="ECO:0000256" key="2">
    <source>
        <dbReference type="ARBA" id="ARBA00006955"/>
    </source>
</evidence>
<dbReference type="GO" id="GO:0051301">
    <property type="term" value="P:cell division"/>
    <property type="evidence" value="ECO:0007669"/>
    <property type="project" value="UniProtKB-KW"/>
</dbReference>
<dbReference type="PANTHER" id="PTHR10177">
    <property type="entry name" value="CYCLINS"/>
    <property type="match status" value="1"/>
</dbReference>
<dbReference type="Ensembl" id="ENSPNYT00000018048.1">
    <property type="protein sequence ID" value="ENSPNYP00000017612.1"/>
    <property type="gene ID" value="ENSPNYG00000013317.1"/>
</dbReference>
<evidence type="ECO:0000256" key="6">
    <source>
        <dbReference type="ARBA" id="ARBA00025821"/>
    </source>
</evidence>
<organism evidence="12">
    <name type="scientific">Pundamilia nyererei</name>
    <dbReference type="NCBI Taxonomy" id="303518"/>
    <lineage>
        <taxon>Eukaryota</taxon>
        <taxon>Metazoa</taxon>
        <taxon>Chordata</taxon>
        <taxon>Craniata</taxon>
        <taxon>Vertebrata</taxon>
        <taxon>Euteleostomi</taxon>
        <taxon>Actinopterygii</taxon>
        <taxon>Neopterygii</taxon>
        <taxon>Teleostei</taxon>
        <taxon>Neoteleostei</taxon>
        <taxon>Acanthomorphata</taxon>
        <taxon>Ovalentaria</taxon>
        <taxon>Cichlomorphae</taxon>
        <taxon>Cichliformes</taxon>
        <taxon>Cichlidae</taxon>
        <taxon>African cichlids</taxon>
        <taxon>Pseudocrenilabrinae</taxon>
        <taxon>Haplochromini</taxon>
        <taxon>Pundamilia</taxon>
    </lineage>
</organism>
<evidence type="ECO:0000256" key="9">
    <source>
        <dbReference type="SAM" id="MobiDB-lite"/>
    </source>
</evidence>
<dbReference type="AlphaFoldDB" id="A0A3B4G416"/>
<reference evidence="12" key="1">
    <citation type="submission" date="2023-09" db="UniProtKB">
        <authorList>
            <consortium name="Ensembl"/>
        </authorList>
    </citation>
    <scope>IDENTIFICATION</scope>
</reference>
<feature type="domain" description="Cyclin C-terminal" evidence="11">
    <location>
        <begin position="194"/>
        <end position="311"/>
    </location>
</feature>
<proteinExistence type="inferred from homology"/>
<evidence type="ECO:0000259" key="11">
    <source>
        <dbReference type="SMART" id="SM01332"/>
    </source>
</evidence>
<keyword evidence="3" id="KW-0132">Cell division</keyword>
<dbReference type="InterPro" id="IPR048258">
    <property type="entry name" value="Cyclins_cyclin-box"/>
</dbReference>
<dbReference type="InterPro" id="IPR039361">
    <property type="entry name" value="Cyclin"/>
</dbReference>
<comment type="similarity">
    <text evidence="2">Belongs to the cyclin family. Cyclin AB subfamily.</text>
</comment>
<dbReference type="InterPro" id="IPR013763">
    <property type="entry name" value="Cyclin-like_dom"/>
</dbReference>
<dbReference type="Pfam" id="PF02984">
    <property type="entry name" value="Cyclin_C"/>
    <property type="match status" value="1"/>
</dbReference>
<comment type="subunit">
    <text evidence="6">Interacts with the CDK1 protein kinase to form a serine/threonine kinase holoenzyme complex also known as maturation promoting factor (MPF). The cyclin subunit imparts substrate specificity to the complex.</text>
</comment>
<dbReference type="GO" id="GO:0044772">
    <property type="term" value="P:mitotic cell cycle phase transition"/>
    <property type="evidence" value="ECO:0007669"/>
    <property type="project" value="InterPro"/>
</dbReference>
<sequence>MNFSKSQRSRASKENMAPSARVDTLQRSKQRTVLGVLSENELRGRSLSQVGDREKTLPTAVDVTIMLACLCWFSIAFRPRPKYLERHPEITDDMRVVLVDWMAEVAQEFQLQAETLHLAINYLDRFLSLIGNVKRGKLQLVGTAALVIAAKYEEKSPPKLNQFVTITDNTYTKKQLLRMEQAFLSVLGFNLAAPTINSFLHLFMAIQSVCANTKNLALYVAELSLLEMDPFLQYSPSMVAAAAYCLASYTINTSLWPDSLVAFSGYTMADISPCLIDLYKLYASAESRPLQGIREKYKNSKYCGVSWITPPAFLFFP</sequence>
<accession>A0A3B4G416</accession>
<dbReference type="GO" id="GO:0016538">
    <property type="term" value="F:cyclin-dependent protein serine/threonine kinase regulator activity"/>
    <property type="evidence" value="ECO:0007669"/>
    <property type="project" value="InterPro"/>
</dbReference>
<feature type="domain" description="Cyclin-like" evidence="10">
    <location>
        <begin position="100"/>
        <end position="185"/>
    </location>
</feature>
<evidence type="ECO:0000259" key="10">
    <source>
        <dbReference type="SMART" id="SM00385"/>
    </source>
</evidence>